<evidence type="ECO:0000313" key="2">
    <source>
        <dbReference type="Proteomes" id="UP000054481"/>
    </source>
</evidence>
<reference evidence="1 2" key="1">
    <citation type="journal article" date="2014" name="Genome Biol. Evol.">
        <title>Comparative genomics and transcriptomics analyses reveal divergent lifestyle features of nematode endoparasitic fungus Hirsutella minnesotensis.</title>
        <authorList>
            <person name="Lai Y."/>
            <person name="Liu K."/>
            <person name="Zhang X."/>
            <person name="Zhang X."/>
            <person name="Li K."/>
            <person name="Wang N."/>
            <person name="Shu C."/>
            <person name="Wu Y."/>
            <person name="Wang C."/>
            <person name="Bushley K.E."/>
            <person name="Xiang M."/>
            <person name="Liu X."/>
        </authorList>
    </citation>
    <scope>NUCLEOTIDE SEQUENCE [LARGE SCALE GENOMIC DNA]</scope>
    <source>
        <strain evidence="1 2">3608</strain>
    </source>
</reference>
<evidence type="ECO:0000313" key="1">
    <source>
        <dbReference type="EMBL" id="KJZ68314.1"/>
    </source>
</evidence>
<organism evidence="1 2">
    <name type="scientific">Hirsutella minnesotensis 3608</name>
    <dbReference type="NCBI Taxonomy" id="1043627"/>
    <lineage>
        <taxon>Eukaryota</taxon>
        <taxon>Fungi</taxon>
        <taxon>Dikarya</taxon>
        <taxon>Ascomycota</taxon>
        <taxon>Pezizomycotina</taxon>
        <taxon>Sordariomycetes</taxon>
        <taxon>Hypocreomycetidae</taxon>
        <taxon>Hypocreales</taxon>
        <taxon>Ophiocordycipitaceae</taxon>
        <taxon>Hirsutella</taxon>
    </lineage>
</organism>
<accession>A0A0F8A088</accession>
<dbReference type="OrthoDB" id="5166401at2759"/>
<protein>
    <submittedName>
        <fullName evidence="1">Uncharacterized protein</fullName>
    </submittedName>
</protein>
<gene>
    <name evidence="1" type="ORF">HIM_12295</name>
</gene>
<sequence>MTPDSLLSCIPVNAFLLEMPTEQPTQFVIGTVIVAGIEPDLAPDVVVLEHIPKKLPLLISTMTAGPIETWQLGQGKQRLQGVLRVRIHKFDTDPEEAFMIRCGPHIS</sequence>
<keyword evidence="2" id="KW-1185">Reference proteome</keyword>
<dbReference type="Proteomes" id="UP000054481">
    <property type="component" value="Unassembled WGS sequence"/>
</dbReference>
<proteinExistence type="predicted"/>
<dbReference type="EMBL" id="KQ030934">
    <property type="protein sequence ID" value="KJZ68314.1"/>
    <property type="molecule type" value="Genomic_DNA"/>
</dbReference>
<dbReference type="AlphaFoldDB" id="A0A0F8A088"/>
<name>A0A0F8A088_9HYPO</name>